<keyword evidence="1" id="KW-0812">Transmembrane</keyword>
<keyword evidence="1" id="KW-1133">Transmembrane helix</keyword>
<evidence type="ECO:0000313" key="3">
    <source>
        <dbReference type="Proteomes" id="UP001589691"/>
    </source>
</evidence>
<evidence type="ECO:0000256" key="1">
    <source>
        <dbReference type="SAM" id="Phobius"/>
    </source>
</evidence>
<accession>A0ABV5WWS6</accession>
<organism evidence="2 3">
    <name type="scientific">Lactiplantibacillus modestisalitolerans</name>
    <dbReference type="NCBI Taxonomy" id="1457219"/>
    <lineage>
        <taxon>Bacteria</taxon>
        <taxon>Bacillati</taxon>
        <taxon>Bacillota</taxon>
        <taxon>Bacilli</taxon>
        <taxon>Lactobacillales</taxon>
        <taxon>Lactobacillaceae</taxon>
        <taxon>Lactiplantibacillus</taxon>
    </lineage>
</organism>
<feature type="transmembrane region" description="Helical" evidence="1">
    <location>
        <begin position="12"/>
        <end position="37"/>
    </location>
</feature>
<gene>
    <name evidence="2" type="ORF">ACFFLI_12000</name>
</gene>
<feature type="transmembrane region" description="Helical" evidence="1">
    <location>
        <begin position="43"/>
        <end position="63"/>
    </location>
</feature>
<sequence length="65" mass="7312">MLGKLVNQVIEIVLQSCLFIVAFFVGIFSTLFVMYLYDLIKDYLHSPNVILSIYSFGLALIGYSG</sequence>
<dbReference type="Proteomes" id="UP001589691">
    <property type="component" value="Unassembled WGS sequence"/>
</dbReference>
<keyword evidence="1" id="KW-0472">Membrane</keyword>
<keyword evidence="3" id="KW-1185">Reference proteome</keyword>
<protein>
    <submittedName>
        <fullName evidence="2">Uncharacterized protein</fullName>
    </submittedName>
</protein>
<proteinExistence type="predicted"/>
<comment type="caution">
    <text evidence="2">The sequence shown here is derived from an EMBL/GenBank/DDBJ whole genome shotgun (WGS) entry which is preliminary data.</text>
</comment>
<name>A0ABV5WWS6_9LACO</name>
<reference evidence="2 3" key="1">
    <citation type="submission" date="2024-09" db="EMBL/GenBank/DDBJ databases">
        <authorList>
            <person name="Sun Q."/>
            <person name="Mori K."/>
        </authorList>
    </citation>
    <scope>NUCLEOTIDE SEQUENCE [LARGE SCALE GENOMIC DNA]</scope>
    <source>
        <strain evidence="2 3">TBRC 4576</strain>
    </source>
</reference>
<dbReference type="RefSeq" id="WP_137641796.1">
    <property type="nucleotide sequence ID" value="NZ_BJEA01000003.1"/>
</dbReference>
<dbReference type="EMBL" id="JBHLZY010000026">
    <property type="protein sequence ID" value="MFB9770588.1"/>
    <property type="molecule type" value="Genomic_DNA"/>
</dbReference>
<evidence type="ECO:0000313" key="2">
    <source>
        <dbReference type="EMBL" id="MFB9770588.1"/>
    </source>
</evidence>